<name>A0ABQ6IBV0_9MICO</name>
<proteinExistence type="predicted"/>
<dbReference type="Proteomes" id="UP001157125">
    <property type="component" value="Unassembled WGS sequence"/>
</dbReference>
<accession>A0ABQ6IBV0</accession>
<comment type="caution">
    <text evidence="1">The sequence shown here is derived from an EMBL/GenBank/DDBJ whole genome shotgun (WGS) entry which is preliminary data.</text>
</comment>
<protein>
    <submittedName>
        <fullName evidence="1">Uncharacterized protein</fullName>
    </submittedName>
</protein>
<reference evidence="2" key="1">
    <citation type="journal article" date="2019" name="Int. J. Syst. Evol. Microbiol.">
        <title>The Global Catalogue of Microorganisms (GCM) 10K type strain sequencing project: providing services to taxonomists for standard genome sequencing and annotation.</title>
        <authorList>
            <consortium name="The Broad Institute Genomics Platform"/>
            <consortium name="The Broad Institute Genome Sequencing Center for Infectious Disease"/>
            <person name="Wu L."/>
            <person name="Ma J."/>
        </authorList>
    </citation>
    <scope>NUCLEOTIDE SEQUENCE [LARGE SCALE GENOMIC DNA]</scope>
    <source>
        <strain evidence="2">NBRC 112299</strain>
    </source>
</reference>
<sequence length="54" mass="5777">MDLLDLEVTAPSSLSVSYGFVVDGNPEVTSRVTNVSAYDIVNFWGHQPQPVPGA</sequence>
<gene>
    <name evidence="1" type="ORF">GCM10025876_14640</name>
</gene>
<dbReference type="EMBL" id="BSUN01000001">
    <property type="protein sequence ID" value="GMA35260.1"/>
    <property type="molecule type" value="Genomic_DNA"/>
</dbReference>
<organism evidence="1 2">
    <name type="scientific">Demequina litorisediminis</name>
    <dbReference type="NCBI Taxonomy" id="1849022"/>
    <lineage>
        <taxon>Bacteria</taxon>
        <taxon>Bacillati</taxon>
        <taxon>Actinomycetota</taxon>
        <taxon>Actinomycetes</taxon>
        <taxon>Micrococcales</taxon>
        <taxon>Demequinaceae</taxon>
        <taxon>Demequina</taxon>
    </lineage>
</organism>
<evidence type="ECO:0000313" key="1">
    <source>
        <dbReference type="EMBL" id="GMA35260.1"/>
    </source>
</evidence>
<keyword evidence="2" id="KW-1185">Reference proteome</keyword>
<dbReference type="RefSeq" id="WP_284327867.1">
    <property type="nucleotide sequence ID" value="NZ_BSUN01000001.1"/>
</dbReference>
<evidence type="ECO:0000313" key="2">
    <source>
        <dbReference type="Proteomes" id="UP001157125"/>
    </source>
</evidence>